<sequence length="39" mass="4434">MNWFLLLREITNLAKATPTMKVTIGGKCRIARFQLPMVA</sequence>
<dbReference type="KEGG" id="abas:ACPOL_0729"/>
<evidence type="ECO:0000313" key="2">
    <source>
        <dbReference type="Proteomes" id="UP000253606"/>
    </source>
</evidence>
<gene>
    <name evidence="1" type="ORF">ACPOL_0729</name>
</gene>
<proteinExistence type="predicted"/>
<dbReference type="Proteomes" id="UP000253606">
    <property type="component" value="Chromosome"/>
</dbReference>
<name>A0A2Z5FTR8_9BACT</name>
<protein>
    <submittedName>
        <fullName evidence="1">Uncharacterized protein</fullName>
    </submittedName>
</protein>
<organism evidence="1 2">
    <name type="scientific">Acidisarcina polymorpha</name>
    <dbReference type="NCBI Taxonomy" id="2211140"/>
    <lineage>
        <taxon>Bacteria</taxon>
        <taxon>Pseudomonadati</taxon>
        <taxon>Acidobacteriota</taxon>
        <taxon>Terriglobia</taxon>
        <taxon>Terriglobales</taxon>
        <taxon>Acidobacteriaceae</taxon>
        <taxon>Acidisarcina</taxon>
    </lineage>
</organism>
<dbReference type="AlphaFoldDB" id="A0A2Z5FTR8"/>
<dbReference type="EMBL" id="CP030840">
    <property type="protein sequence ID" value="AXC10092.1"/>
    <property type="molecule type" value="Genomic_DNA"/>
</dbReference>
<accession>A0A2Z5FTR8</accession>
<keyword evidence="2" id="KW-1185">Reference proteome</keyword>
<reference evidence="1 2" key="1">
    <citation type="journal article" date="2018" name="Front. Microbiol.">
        <title>Hydrolytic Capabilities as a Key to Environmental Success: Chitinolytic and Cellulolytic Acidobacteria From Acidic Sub-arctic Soils and Boreal Peatlands.</title>
        <authorList>
            <person name="Belova S.E."/>
            <person name="Ravin N.V."/>
            <person name="Pankratov T.A."/>
            <person name="Rakitin A.L."/>
            <person name="Ivanova A.A."/>
            <person name="Beletsky A.V."/>
            <person name="Mardanov A.V."/>
            <person name="Sinninghe Damste J.S."/>
            <person name="Dedysh S.N."/>
        </authorList>
    </citation>
    <scope>NUCLEOTIDE SEQUENCE [LARGE SCALE GENOMIC DNA]</scope>
    <source>
        <strain evidence="1 2">SBC82</strain>
    </source>
</reference>
<evidence type="ECO:0000313" key="1">
    <source>
        <dbReference type="EMBL" id="AXC10092.1"/>
    </source>
</evidence>